<organism evidence="1 2">
    <name type="scientific">Symbiodinium pilosum</name>
    <name type="common">Dinoflagellate</name>
    <dbReference type="NCBI Taxonomy" id="2952"/>
    <lineage>
        <taxon>Eukaryota</taxon>
        <taxon>Sar</taxon>
        <taxon>Alveolata</taxon>
        <taxon>Dinophyceae</taxon>
        <taxon>Suessiales</taxon>
        <taxon>Symbiodiniaceae</taxon>
        <taxon>Symbiodinium</taxon>
    </lineage>
</organism>
<dbReference type="Proteomes" id="UP000649617">
    <property type="component" value="Unassembled WGS sequence"/>
</dbReference>
<proteinExistence type="predicted"/>
<evidence type="ECO:0000313" key="1">
    <source>
        <dbReference type="EMBL" id="CAE7271531.1"/>
    </source>
</evidence>
<dbReference type="EMBL" id="CAJNIZ010008779">
    <property type="protein sequence ID" value="CAE7271531.1"/>
    <property type="molecule type" value="Genomic_DNA"/>
</dbReference>
<evidence type="ECO:0000313" key="2">
    <source>
        <dbReference type="Proteomes" id="UP000649617"/>
    </source>
</evidence>
<reference evidence="1" key="1">
    <citation type="submission" date="2021-02" db="EMBL/GenBank/DDBJ databases">
        <authorList>
            <person name="Dougan E. K."/>
            <person name="Rhodes N."/>
            <person name="Thang M."/>
            <person name="Chan C."/>
        </authorList>
    </citation>
    <scope>NUCLEOTIDE SEQUENCE</scope>
</reference>
<dbReference type="AlphaFoldDB" id="A0A812MK74"/>
<comment type="caution">
    <text evidence="1">The sequence shown here is derived from an EMBL/GenBank/DDBJ whole genome shotgun (WGS) entry which is preliminary data.</text>
</comment>
<name>A0A812MK74_SYMPI</name>
<dbReference type="OrthoDB" id="410995at2759"/>
<protein>
    <submittedName>
        <fullName evidence="1">SRR1 protein</fullName>
    </submittedName>
</protein>
<accession>A0A812MK74</accession>
<sequence>MDSDARNLTIAINLRYVLDCRSDAISQHRLKTYRKKCKIVTEIQDPKSEIVLAENSSVRKTGSFVFTSASETGVFALAISCKAIYDLFTKLIDPATNTGHVVADLSGRVMNRCSGTLLGWRRSDERHPVLNPGNKDQPLPWQSQAADELIILLPASQAGLE</sequence>
<keyword evidence="2" id="KW-1185">Reference proteome</keyword>
<gene>
    <name evidence="1" type="primary">SRR1</name>
    <name evidence="1" type="ORF">SPIL2461_LOCUS5975</name>
</gene>